<comment type="subcellular location">
    <subcellularLocation>
        <location evidence="1">Nucleus</location>
    </subcellularLocation>
</comment>
<keyword evidence="2" id="KW-0805">Transcription regulation</keyword>
<evidence type="ECO:0000313" key="10">
    <source>
        <dbReference type="Proteomes" id="UP001327560"/>
    </source>
</evidence>
<evidence type="ECO:0000256" key="4">
    <source>
        <dbReference type="ARBA" id="ARBA00023159"/>
    </source>
</evidence>
<dbReference type="SUPFAM" id="SSF54171">
    <property type="entry name" value="DNA-binding domain"/>
    <property type="match status" value="1"/>
</dbReference>
<evidence type="ECO:0000256" key="6">
    <source>
        <dbReference type="ARBA" id="ARBA00023242"/>
    </source>
</evidence>
<sequence length="154" mass="16932">MGPTSLYLSPSSSSSCCYLISISNQKQPTTVASLRRKPQNHWPCRCSSLRRCRRCLRRPPQCCSDRSGKRVSEIQEPRKTWMGMYPTTEMIVMTYDVAAHVLRGADVVLNFPDEIASCPVPASASPTNIHVAAAFTAALLMLVAKEGDDGDAQQ</sequence>
<dbReference type="InterPro" id="IPR036955">
    <property type="entry name" value="AP2/ERF_dom_sf"/>
</dbReference>
<evidence type="ECO:0000256" key="7">
    <source>
        <dbReference type="ARBA" id="ARBA00024343"/>
    </source>
</evidence>
<name>A0AAQ3KF51_9LILI</name>
<reference evidence="9 10" key="1">
    <citation type="submission" date="2023-10" db="EMBL/GenBank/DDBJ databases">
        <title>Chromosome-scale genome assembly provides insights into flower coloration mechanisms of Canna indica.</title>
        <authorList>
            <person name="Li C."/>
        </authorList>
    </citation>
    <scope>NUCLEOTIDE SEQUENCE [LARGE SCALE GENOMIC DNA]</scope>
    <source>
        <tissue evidence="9">Flower</tissue>
    </source>
</reference>
<dbReference type="EMBL" id="CP136894">
    <property type="protein sequence ID" value="WOL07557.1"/>
    <property type="molecule type" value="Genomic_DNA"/>
</dbReference>
<dbReference type="GO" id="GO:0003677">
    <property type="term" value="F:DNA binding"/>
    <property type="evidence" value="ECO:0007669"/>
    <property type="project" value="UniProtKB-KW"/>
</dbReference>
<evidence type="ECO:0000313" key="9">
    <source>
        <dbReference type="EMBL" id="WOL07557.1"/>
    </source>
</evidence>
<keyword evidence="10" id="KW-1185">Reference proteome</keyword>
<evidence type="ECO:0000259" key="8">
    <source>
        <dbReference type="PROSITE" id="PS51032"/>
    </source>
</evidence>
<dbReference type="InterPro" id="IPR001471">
    <property type="entry name" value="AP2/ERF_dom"/>
</dbReference>
<keyword evidence="3" id="KW-0238">DNA-binding</keyword>
<protein>
    <submittedName>
        <fullName evidence="9">Ethylene-responsive transcription factor</fullName>
    </submittedName>
</protein>
<keyword evidence="6" id="KW-0539">Nucleus</keyword>
<evidence type="ECO:0000256" key="1">
    <source>
        <dbReference type="ARBA" id="ARBA00004123"/>
    </source>
</evidence>
<dbReference type="SMART" id="SM00380">
    <property type="entry name" value="AP2"/>
    <property type="match status" value="1"/>
</dbReference>
<dbReference type="InterPro" id="IPR016177">
    <property type="entry name" value="DNA-bd_dom_sf"/>
</dbReference>
<dbReference type="GO" id="GO:0005634">
    <property type="term" value="C:nucleus"/>
    <property type="evidence" value="ECO:0007669"/>
    <property type="project" value="UniProtKB-SubCell"/>
</dbReference>
<dbReference type="Proteomes" id="UP001327560">
    <property type="component" value="Chromosome 5"/>
</dbReference>
<dbReference type="AlphaFoldDB" id="A0AAQ3KF51"/>
<accession>A0AAQ3KF51</accession>
<gene>
    <name evidence="9" type="ORF">Cni_G16301</name>
</gene>
<dbReference type="Gene3D" id="3.30.730.10">
    <property type="entry name" value="AP2/ERF domain"/>
    <property type="match status" value="1"/>
</dbReference>
<evidence type="ECO:0000256" key="3">
    <source>
        <dbReference type="ARBA" id="ARBA00023125"/>
    </source>
</evidence>
<evidence type="ECO:0000256" key="5">
    <source>
        <dbReference type="ARBA" id="ARBA00023163"/>
    </source>
</evidence>
<keyword evidence="4" id="KW-0010">Activator</keyword>
<comment type="similarity">
    <text evidence="7">Belongs to the AP2/ERF transcription factor family. ERF subfamily.</text>
</comment>
<keyword evidence="5" id="KW-0804">Transcription</keyword>
<organism evidence="9 10">
    <name type="scientific">Canna indica</name>
    <name type="common">Indian-shot</name>
    <dbReference type="NCBI Taxonomy" id="4628"/>
    <lineage>
        <taxon>Eukaryota</taxon>
        <taxon>Viridiplantae</taxon>
        <taxon>Streptophyta</taxon>
        <taxon>Embryophyta</taxon>
        <taxon>Tracheophyta</taxon>
        <taxon>Spermatophyta</taxon>
        <taxon>Magnoliopsida</taxon>
        <taxon>Liliopsida</taxon>
        <taxon>Zingiberales</taxon>
        <taxon>Cannaceae</taxon>
        <taxon>Canna</taxon>
    </lineage>
</organism>
<dbReference type="PANTHER" id="PTHR31985">
    <property type="entry name" value="ETHYLENE-RESPONSIVE TRANSCRIPTION FACTOR ERF042-RELATED"/>
    <property type="match status" value="1"/>
</dbReference>
<dbReference type="PROSITE" id="PS51032">
    <property type="entry name" value="AP2_ERF"/>
    <property type="match status" value="1"/>
</dbReference>
<evidence type="ECO:0000256" key="2">
    <source>
        <dbReference type="ARBA" id="ARBA00023015"/>
    </source>
</evidence>
<dbReference type="GO" id="GO:0003700">
    <property type="term" value="F:DNA-binding transcription factor activity"/>
    <property type="evidence" value="ECO:0007669"/>
    <property type="project" value="InterPro"/>
</dbReference>
<dbReference type="PANTHER" id="PTHR31985:SF242">
    <property type="entry name" value="OS02G0676800 PROTEIN"/>
    <property type="match status" value="1"/>
</dbReference>
<feature type="domain" description="AP2/ERF" evidence="8">
    <location>
        <begin position="51"/>
        <end position="112"/>
    </location>
</feature>
<dbReference type="InterPro" id="IPR051032">
    <property type="entry name" value="AP2/ERF_TF_ERF_subfamily"/>
</dbReference>
<proteinExistence type="inferred from homology"/>